<dbReference type="EMBL" id="AZQP01000037">
    <property type="protein sequence ID" value="EYE87833.1"/>
    <property type="molecule type" value="Genomic_DNA"/>
</dbReference>
<protein>
    <recommendedName>
        <fullName evidence="4">Lipoprotein</fullName>
    </recommendedName>
</protein>
<dbReference type="Proteomes" id="UP000019681">
    <property type="component" value="Unassembled WGS sequence"/>
</dbReference>
<sequence>MKNKVIHIILISSLIVLFSSCKAPNDISSNTMPPENNRISITGEWLISKLNYSYPKDKESDIQKFNGKTAVFSRDFVIIGEEYYYNPQYSLKVVNADEYFIYQYKILPGDLKIENKKVQVITVKVEKQYLFEVIKLNEDRLIVNINGIFVNLNRLSKTTEKEISRYVGKNQNKEDVKKVIKGKSSVLVLGVAYKAKDRNKQIYKTFLFSSKNGEIGEILVSNDLIFPRKNGFWRVDINDENLNIYPLNNKLQGIKLKEWPINRIVFLGNDFISFELKDNDRFIYRNYPIDAVNVQNSVKISDLYKEYGRRIFYEKALKFSDGEVYRAIDESNFTLSRKSGHWILKGRVNNSNREVSDFNLQLIPSNKMVFYDDLCMNWAYIKSKIPEAKDAFTSPNGDIAVVFTPKEIQMYNIEGKKLSDKPKKILKINGQNDIIMAEWALGEYYVENWREVFLNNSARKVK</sequence>
<evidence type="ECO:0000256" key="1">
    <source>
        <dbReference type="SAM" id="SignalP"/>
    </source>
</evidence>
<dbReference type="AlphaFoldDB" id="A0A017RSU7"/>
<dbReference type="PROSITE" id="PS51257">
    <property type="entry name" value="PROKAR_LIPOPROTEIN"/>
    <property type="match status" value="1"/>
</dbReference>
<reference evidence="2 3" key="1">
    <citation type="journal article" date="2014" name="Genome Announc.">
        <title>Draft Genome Sequence of Fervidicella metallireducens Strain AeBT, an Iron-Reducing Thermoanaerobe from the Great Artesian Basin.</title>
        <authorList>
            <person name="Patel B.K."/>
        </authorList>
    </citation>
    <scope>NUCLEOTIDE SEQUENCE [LARGE SCALE GENOMIC DNA]</scope>
    <source>
        <strain evidence="2 3">AeB</strain>
    </source>
</reference>
<keyword evidence="3" id="KW-1185">Reference proteome</keyword>
<dbReference type="OrthoDB" id="2677224at2"/>
<name>A0A017RSU7_9CLOT</name>
<evidence type="ECO:0000313" key="3">
    <source>
        <dbReference type="Proteomes" id="UP000019681"/>
    </source>
</evidence>
<evidence type="ECO:0008006" key="4">
    <source>
        <dbReference type="Google" id="ProtNLM"/>
    </source>
</evidence>
<dbReference type="RefSeq" id="WP_035380783.1">
    <property type="nucleotide sequence ID" value="NZ_AZQP01000037.1"/>
</dbReference>
<organism evidence="2 3">
    <name type="scientific">Fervidicella metallireducens AeB</name>
    <dbReference type="NCBI Taxonomy" id="1403537"/>
    <lineage>
        <taxon>Bacteria</taxon>
        <taxon>Bacillati</taxon>
        <taxon>Bacillota</taxon>
        <taxon>Clostridia</taxon>
        <taxon>Eubacteriales</taxon>
        <taxon>Clostridiaceae</taxon>
        <taxon>Fervidicella</taxon>
    </lineage>
</organism>
<keyword evidence="1" id="KW-0732">Signal</keyword>
<evidence type="ECO:0000313" key="2">
    <source>
        <dbReference type="EMBL" id="EYE87833.1"/>
    </source>
</evidence>
<proteinExistence type="predicted"/>
<accession>A0A017RSU7</accession>
<feature type="signal peptide" evidence="1">
    <location>
        <begin position="1"/>
        <end position="23"/>
    </location>
</feature>
<gene>
    <name evidence="2" type="ORF">Q428_11215</name>
</gene>
<feature type="chain" id="PRO_5039142083" description="Lipoprotein" evidence="1">
    <location>
        <begin position="24"/>
        <end position="462"/>
    </location>
</feature>
<dbReference type="STRING" id="1403537.Q428_11215"/>
<comment type="caution">
    <text evidence="2">The sequence shown here is derived from an EMBL/GenBank/DDBJ whole genome shotgun (WGS) entry which is preliminary data.</text>
</comment>